<feature type="region of interest" description="Disordered" evidence="1">
    <location>
        <begin position="394"/>
        <end position="425"/>
    </location>
</feature>
<comment type="caution">
    <text evidence="2">The sequence shown here is derived from an EMBL/GenBank/DDBJ whole genome shotgun (WGS) entry which is preliminary data.</text>
</comment>
<accession>A0A0L1JAI4</accession>
<gene>
    <name evidence="2" type="ORF">ANOM_002815</name>
</gene>
<dbReference type="GeneID" id="26804619"/>
<dbReference type="PANTHER" id="PTHR40788:SF1">
    <property type="entry name" value="IPA PROTEIN"/>
    <property type="match status" value="1"/>
</dbReference>
<dbReference type="OrthoDB" id="2922289at2759"/>
<dbReference type="STRING" id="1509407.A0A0L1JAI4"/>
<organism evidence="2 3">
    <name type="scientific">Aspergillus nomiae NRRL (strain ATCC 15546 / NRRL 13137 / CBS 260.88 / M93)</name>
    <dbReference type="NCBI Taxonomy" id="1509407"/>
    <lineage>
        <taxon>Eukaryota</taxon>
        <taxon>Fungi</taxon>
        <taxon>Dikarya</taxon>
        <taxon>Ascomycota</taxon>
        <taxon>Pezizomycotina</taxon>
        <taxon>Eurotiomycetes</taxon>
        <taxon>Eurotiomycetidae</taxon>
        <taxon>Eurotiales</taxon>
        <taxon>Aspergillaceae</taxon>
        <taxon>Aspergillus</taxon>
        <taxon>Aspergillus subgen. Circumdati</taxon>
    </lineage>
</organism>
<feature type="compositionally biased region" description="Low complexity" evidence="1">
    <location>
        <begin position="412"/>
        <end position="425"/>
    </location>
</feature>
<protein>
    <recommendedName>
        <fullName evidence="4">Ipa protein</fullName>
    </recommendedName>
</protein>
<reference evidence="2 3" key="1">
    <citation type="submission" date="2014-06" db="EMBL/GenBank/DDBJ databases">
        <title>The Genome of the Aflatoxigenic Filamentous Fungus Aspergillus nomius.</title>
        <authorList>
            <person name="Moore M.G."/>
            <person name="Shannon B.M."/>
            <person name="Brian M.M."/>
        </authorList>
    </citation>
    <scope>NUCLEOTIDE SEQUENCE [LARGE SCALE GENOMIC DNA]</scope>
    <source>
        <strain evidence="2 3">NRRL 13137</strain>
    </source>
</reference>
<evidence type="ECO:0000256" key="1">
    <source>
        <dbReference type="SAM" id="MobiDB-lite"/>
    </source>
</evidence>
<dbReference type="Proteomes" id="UP000037505">
    <property type="component" value="Unassembled WGS sequence"/>
</dbReference>
<evidence type="ECO:0000313" key="3">
    <source>
        <dbReference type="Proteomes" id="UP000037505"/>
    </source>
</evidence>
<name>A0A0L1JAI4_ASPN3</name>
<dbReference type="AlphaFoldDB" id="A0A0L1JAI4"/>
<keyword evidence="3" id="KW-1185">Reference proteome</keyword>
<evidence type="ECO:0008006" key="4">
    <source>
        <dbReference type="Google" id="ProtNLM"/>
    </source>
</evidence>
<evidence type="ECO:0000313" key="2">
    <source>
        <dbReference type="EMBL" id="KNG88764.1"/>
    </source>
</evidence>
<dbReference type="RefSeq" id="XP_015409687.1">
    <property type="nucleotide sequence ID" value="XM_015548072.1"/>
</dbReference>
<sequence>MEKSGLLKELQRDLARKYRLHGPKIEEIWHSLGKGQRERVSRAGAAEGQMLKSPIDRSLGNVYKFIPDWNLRDISNPDSDYLLDCLKHRATKSLCEQYIEGVHGGPGDFEVIVKSMHVHGLKHVDPFRYSFTLFMDEEQYGQSFTASDRVKYEETMAAMKAGVDAGLILPQSTGELILERQSILLTSMNIVIQDILEAGSTFETKGRSKKSEKAAREAMSKLAIDQKPEKLSLEELAALSLDQKSALEDYVRLCRTEPEFLTHAVNAWFFSRPELVADEKGRRLPLITDKYISIAFFEMIHNAVSEVDLSGFAVPIDNLIEPGMAQGALTTLDGFISNNTGAEIGFLYQDMNEECLLDLLLQVQQQKEKNEQVAQAQLASLIPEAPTREMQIEQRKEKTKTRPPHSSVYSITPTTAPTTQPEPAVPSQAFKVKPSFLEVFSTLFSKQRERSSITWAAFQAAMAHMKFSVVPKTGSVYTFSPPEGFNVQRSITLHRPHQSRVEGWRLLYIASRLKREYGWDEKSFETE</sequence>
<dbReference type="PANTHER" id="PTHR40788">
    <property type="entry name" value="CLR5 DOMAIN-CONTAINING PROTEIN-RELATED"/>
    <property type="match status" value="1"/>
</dbReference>
<dbReference type="EMBL" id="JNOM01000045">
    <property type="protein sequence ID" value="KNG88764.1"/>
    <property type="molecule type" value="Genomic_DNA"/>
</dbReference>
<proteinExistence type="predicted"/>